<gene>
    <name evidence="2" type="ORF">DUNSADRAFT_18587</name>
</gene>
<dbReference type="PANTHER" id="PTHR46230">
    <property type="match status" value="1"/>
</dbReference>
<accession>A0ABQ7FZV4</accession>
<dbReference type="Proteomes" id="UP000815325">
    <property type="component" value="Unassembled WGS sequence"/>
</dbReference>
<evidence type="ECO:0000256" key="1">
    <source>
        <dbReference type="RuleBase" id="RU003860"/>
    </source>
</evidence>
<dbReference type="InterPro" id="IPR002634">
    <property type="entry name" value="BolA"/>
</dbReference>
<evidence type="ECO:0000313" key="3">
    <source>
        <dbReference type="Proteomes" id="UP000815325"/>
    </source>
</evidence>
<sequence>MRRFLSKMAQPSHGPIASSLLEKVQSQLSPAYINLVNESHKHAGHAGNTRGTAAFDARETHFKLELVSDKFAGLPAVRRHQLVYGLLDEEFKQGLHALSMRLKTPEENQKQ</sequence>
<dbReference type="PIRSF" id="PIRSF003113">
    <property type="entry name" value="BolA"/>
    <property type="match status" value="1"/>
</dbReference>
<reference evidence="2" key="1">
    <citation type="submission" date="2017-08" db="EMBL/GenBank/DDBJ databases">
        <authorList>
            <person name="Polle J.E."/>
            <person name="Barry K."/>
            <person name="Cushman J."/>
            <person name="Schmutz J."/>
            <person name="Tran D."/>
            <person name="Hathwaick L.T."/>
            <person name="Yim W.C."/>
            <person name="Jenkins J."/>
            <person name="Mckie-Krisberg Z.M."/>
            <person name="Prochnik S."/>
            <person name="Lindquist E."/>
            <person name="Dockter R.B."/>
            <person name="Adam C."/>
            <person name="Molina H."/>
            <person name="Bunkerborg J."/>
            <person name="Jin E."/>
            <person name="Buchheim M."/>
            <person name="Magnuson J."/>
        </authorList>
    </citation>
    <scope>NUCLEOTIDE SEQUENCE</scope>
    <source>
        <strain evidence="2">CCAP 19/18</strain>
    </source>
</reference>
<organism evidence="2 3">
    <name type="scientific">Dunaliella salina</name>
    <name type="common">Green alga</name>
    <name type="synonym">Protococcus salinus</name>
    <dbReference type="NCBI Taxonomy" id="3046"/>
    <lineage>
        <taxon>Eukaryota</taxon>
        <taxon>Viridiplantae</taxon>
        <taxon>Chlorophyta</taxon>
        <taxon>core chlorophytes</taxon>
        <taxon>Chlorophyceae</taxon>
        <taxon>CS clade</taxon>
        <taxon>Chlamydomonadales</taxon>
        <taxon>Dunaliellaceae</taxon>
        <taxon>Dunaliella</taxon>
    </lineage>
</organism>
<dbReference type="Pfam" id="PF01722">
    <property type="entry name" value="BolA"/>
    <property type="match status" value="1"/>
</dbReference>
<evidence type="ECO:0000313" key="2">
    <source>
        <dbReference type="EMBL" id="KAF5827884.1"/>
    </source>
</evidence>
<name>A0ABQ7FZV4_DUNSA</name>
<dbReference type="PANTHER" id="PTHR46230:SF7">
    <property type="entry name" value="BOLA-LIKE PROTEIN 1"/>
    <property type="match status" value="1"/>
</dbReference>
<dbReference type="Gene3D" id="3.30.300.90">
    <property type="entry name" value="BolA-like"/>
    <property type="match status" value="1"/>
</dbReference>
<protein>
    <submittedName>
        <fullName evidence="2">Bola-like protein-domain-containing protein</fullName>
    </submittedName>
</protein>
<comment type="similarity">
    <text evidence="1">Belongs to the BolA/IbaG family.</text>
</comment>
<keyword evidence="3" id="KW-1185">Reference proteome</keyword>
<comment type="caution">
    <text evidence="2">The sequence shown here is derived from an EMBL/GenBank/DDBJ whole genome shotgun (WGS) entry which is preliminary data.</text>
</comment>
<dbReference type="EMBL" id="MU070406">
    <property type="protein sequence ID" value="KAF5827884.1"/>
    <property type="molecule type" value="Genomic_DNA"/>
</dbReference>
<dbReference type="SUPFAM" id="SSF82657">
    <property type="entry name" value="BolA-like"/>
    <property type="match status" value="1"/>
</dbReference>
<dbReference type="InterPro" id="IPR036065">
    <property type="entry name" value="BolA-like_sf"/>
</dbReference>
<proteinExistence type="inferred from homology"/>